<sequence>VAKLINANSSSRTVKVQIGNGGKLSSSGSKSWQVKGSNPQQANTLSNPQAVSPQTTDALPQGA</sequence>
<accession>A0A0F7RSR5</accession>
<feature type="compositionally biased region" description="Low complexity" evidence="1">
    <location>
        <begin position="23"/>
        <end position="37"/>
    </location>
</feature>
<gene>
    <name evidence="2" type="primary">SSCI26340.1</name>
</gene>
<feature type="compositionally biased region" description="Polar residues" evidence="1">
    <location>
        <begin position="1"/>
        <end position="14"/>
    </location>
</feature>
<dbReference type="AlphaFoldDB" id="A0A0F7RSR5"/>
<feature type="non-terminal residue" evidence="2">
    <location>
        <position position="1"/>
    </location>
</feature>
<protein>
    <submittedName>
        <fullName evidence="2">Uncharacterized protein</fullName>
    </submittedName>
</protein>
<evidence type="ECO:0000313" key="2">
    <source>
        <dbReference type="EMBL" id="CDR99656.1"/>
    </source>
</evidence>
<feature type="region of interest" description="Disordered" evidence="1">
    <location>
        <begin position="1"/>
        <end position="63"/>
    </location>
</feature>
<organism evidence="2 3">
    <name type="scientific">Sporisorium scitamineum</name>
    <dbReference type="NCBI Taxonomy" id="49012"/>
    <lineage>
        <taxon>Eukaryota</taxon>
        <taxon>Fungi</taxon>
        <taxon>Dikarya</taxon>
        <taxon>Basidiomycota</taxon>
        <taxon>Ustilaginomycotina</taxon>
        <taxon>Ustilaginomycetes</taxon>
        <taxon>Ustilaginales</taxon>
        <taxon>Ustilaginaceae</taxon>
        <taxon>Sporisorium</taxon>
    </lineage>
</organism>
<evidence type="ECO:0000256" key="1">
    <source>
        <dbReference type="SAM" id="MobiDB-lite"/>
    </source>
</evidence>
<dbReference type="EMBL" id="CCFA01001409">
    <property type="protein sequence ID" value="CDR99656.1"/>
    <property type="molecule type" value="Genomic_DNA"/>
</dbReference>
<evidence type="ECO:0000313" key="3">
    <source>
        <dbReference type="Proteomes" id="UP000242770"/>
    </source>
</evidence>
<proteinExistence type="predicted"/>
<dbReference type="Proteomes" id="UP000242770">
    <property type="component" value="Unassembled WGS sequence"/>
</dbReference>
<keyword evidence="3" id="KW-1185">Reference proteome</keyword>
<feature type="compositionally biased region" description="Polar residues" evidence="1">
    <location>
        <begin position="38"/>
        <end position="63"/>
    </location>
</feature>
<name>A0A0F7RSR5_9BASI</name>
<dbReference type="STRING" id="49012.A0A0F7RSR5"/>
<reference evidence="3" key="1">
    <citation type="submission" date="2014-06" db="EMBL/GenBank/DDBJ databases">
        <authorList>
            <person name="Berkman P.J."/>
        </authorList>
    </citation>
    <scope>NUCLEOTIDE SEQUENCE [LARGE SCALE GENOMIC DNA]</scope>
</reference>